<protein>
    <submittedName>
        <fullName evidence="2">Uncharacterized protein</fullName>
    </submittedName>
</protein>
<dbReference type="AlphaFoldDB" id="A0A291QZS7"/>
<dbReference type="RefSeq" id="WP_098195824.1">
    <property type="nucleotide sequence ID" value="NZ_CP023777.1"/>
</dbReference>
<feature type="region of interest" description="Disordered" evidence="1">
    <location>
        <begin position="88"/>
        <end position="108"/>
    </location>
</feature>
<evidence type="ECO:0000313" key="2">
    <source>
        <dbReference type="EMBL" id="ATL49457.1"/>
    </source>
</evidence>
<dbReference type="Proteomes" id="UP000220133">
    <property type="component" value="Chromosome"/>
</dbReference>
<feature type="region of interest" description="Disordered" evidence="1">
    <location>
        <begin position="1"/>
        <end position="25"/>
    </location>
</feature>
<name>A0A291QZS7_9BACT</name>
<gene>
    <name evidence="2" type="ORF">COR50_21015</name>
</gene>
<keyword evidence="3" id="KW-1185">Reference proteome</keyword>
<accession>A0A291QZS7</accession>
<evidence type="ECO:0000313" key="3">
    <source>
        <dbReference type="Proteomes" id="UP000220133"/>
    </source>
</evidence>
<proteinExistence type="predicted"/>
<sequence>MEKQLSKPTLVRASKLGPTHTPRHLQLYRKQNGTGSLHHELPILRCLVLPKKMFYQLNVVQNGSPNLEAQTNQSSRLFLNKIRKSKQGKTAIEHLQPKSSARFPAHQH</sequence>
<organism evidence="2 3">
    <name type="scientific">Chitinophaga caeni</name>
    <dbReference type="NCBI Taxonomy" id="2029983"/>
    <lineage>
        <taxon>Bacteria</taxon>
        <taxon>Pseudomonadati</taxon>
        <taxon>Bacteroidota</taxon>
        <taxon>Chitinophagia</taxon>
        <taxon>Chitinophagales</taxon>
        <taxon>Chitinophagaceae</taxon>
        <taxon>Chitinophaga</taxon>
    </lineage>
</organism>
<reference evidence="2 3" key="1">
    <citation type="submission" date="2017-10" db="EMBL/GenBank/DDBJ databases">
        <title>Paenichitinophaga pekingensis gen. nov., sp. nov., isolated from activated sludge.</title>
        <authorList>
            <person name="Jin D."/>
            <person name="Kong X."/>
            <person name="Deng Y."/>
            <person name="Bai Z."/>
        </authorList>
    </citation>
    <scope>NUCLEOTIDE SEQUENCE [LARGE SCALE GENOMIC DNA]</scope>
    <source>
        <strain evidence="2 3">13</strain>
    </source>
</reference>
<dbReference type="EMBL" id="CP023777">
    <property type="protein sequence ID" value="ATL49457.1"/>
    <property type="molecule type" value="Genomic_DNA"/>
</dbReference>
<evidence type="ECO:0000256" key="1">
    <source>
        <dbReference type="SAM" id="MobiDB-lite"/>
    </source>
</evidence>
<dbReference type="KEGG" id="cbae:COR50_21015"/>